<gene>
    <name evidence="2" type="ORF">C4900_14680</name>
</gene>
<evidence type="ECO:0000313" key="2">
    <source>
        <dbReference type="EMBL" id="RCN57260.1"/>
    </source>
</evidence>
<dbReference type="InterPro" id="IPR036515">
    <property type="entry name" value="Transposase_17_sf"/>
</dbReference>
<dbReference type="EMBL" id="PSYR01000002">
    <property type="protein sequence ID" value="RCN57260.1"/>
    <property type="molecule type" value="Genomic_DNA"/>
</dbReference>
<dbReference type="RefSeq" id="WP_114283566.1">
    <property type="nucleotide sequence ID" value="NZ_PSYR01000002.1"/>
</dbReference>
<feature type="domain" description="Transposase IS200-like" evidence="1">
    <location>
        <begin position="31"/>
        <end position="77"/>
    </location>
</feature>
<keyword evidence="3" id="KW-1185">Reference proteome</keyword>
<dbReference type="GO" id="GO:0003677">
    <property type="term" value="F:DNA binding"/>
    <property type="evidence" value="ECO:0007669"/>
    <property type="project" value="InterPro"/>
</dbReference>
<dbReference type="OrthoDB" id="9798161at2"/>
<dbReference type="GO" id="GO:0006313">
    <property type="term" value="P:DNA transposition"/>
    <property type="evidence" value="ECO:0007669"/>
    <property type="project" value="InterPro"/>
</dbReference>
<name>A0A368HIB0_9GAMM</name>
<organism evidence="2 3">
    <name type="scientific">Acidiferrobacter thiooxydans</name>
    <dbReference type="NCBI Taxonomy" id="163359"/>
    <lineage>
        <taxon>Bacteria</taxon>
        <taxon>Pseudomonadati</taxon>
        <taxon>Pseudomonadota</taxon>
        <taxon>Gammaproteobacteria</taxon>
        <taxon>Acidiferrobacterales</taxon>
        <taxon>Acidiferrobacteraceae</taxon>
        <taxon>Acidiferrobacter</taxon>
    </lineage>
</organism>
<proteinExistence type="predicted"/>
<dbReference type="AlphaFoldDB" id="A0A368HIB0"/>
<dbReference type="Proteomes" id="UP000253250">
    <property type="component" value="Unassembled WGS sequence"/>
</dbReference>
<dbReference type="InterPro" id="IPR002686">
    <property type="entry name" value="Transposase_17"/>
</dbReference>
<dbReference type="GO" id="GO:0004803">
    <property type="term" value="F:transposase activity"/>
    <property type="evidence" value="ECO:0007669"/>
    <property type="project" value="InterPro"/>
</dbReference>
<dbReference type="Gene3D" id="3.30.70.1290">
    <property type="entry name" value="Transposase IS200-like"/>
    <property type="match status" value="1"/>
</dbReference>
<reference evidence="2 3" key="1">
    <citation type="submission" date="2018-02" db="EMBL/GenBank/DDBJ databases">
        <title>Insights into the biology of acidophilic members of the Acidiferrobacteraceae family derived from comparative genomic analyses.</title>
        <authorList>
            <person name="Issotta F."/>
            <person name="Thyssen C."/>
            <person name="Mena C."/>
            <person name="Moya A."/>
            <person name="Bellenberg S."/>
            <person name="Sproer C."/>
            <person name="Covarrubias P.C."/>
            <person name="Sand W."/>
            <person name="Quatrini R."/>
            <person name="Vera M."/>
        </authorList>
    </citation>
    <scope>NUCLEOTIDE SEQUENCE [LARGE SCALE GENOMIC DNA]</scope>
    <source>
        <strain evidence="3">m-1</strain>
    </source>
</reference>
<evidence type="ECO:0000313" key="3">
    <source>
        <dbReference type="Proteomes" id="UP000253250"/>
    </source>
</evidence>
<dbReference type="Pfam" id="PF01797">
    <property type="entry name" value="Y1_Tnp"/>
    <property type="match status" value="1"/>
</dbReference>
<accession>A0A368HIB0</accession>
<comment type="caution">
    <text evidence="2">The sequence shown here is derived from an EMBL/GenBank/DDBJ whole genome shotgun (WGS) entry which is preliminary data.</text>
</comment>
<sequence length="85" mass="9392">MRLYEHGPWGGSLASGLNGALQTGKPRWTPHQIAYNFVGIPKDRRKIPTGEVEAACKKLIEECCTQHGFTLLALETEVVPTQRTS</sequence>
<dbReference type="SUPFAM" id="SSF143422">
    <property type="entry name" value="Transposase IS200-like"/>
    <property type="match status" value="1"/>
</dbReference>
<protein>
    <recommendedName>
        <fullName evidence="1">Transposase IS200-like domain-containing protein</fullName>
    </recommendedName>
</protein>
<evidence type="ECO:0000259" key="1">
    <source>
        <dbReference type="Pfam" id="PF01797"/>
    </source>
</evidence>